<comment type="caution">
    <text evidence="2">The sequence shown here is derived from an EMBL/GenBank/DDBJ whole genome shotgun (WGS) entry which is preliminary data.</text>
</comment>
<feature type="compositionally biased region" description="Basic and acidic residues" evidence="1">
    <location>
        <begin position="46"/>
        <end position="68"/>
    </location>
</feature>
<gene>
    <name evidence="2" type="ORF">PV328_011908</name>
</gene>
<feature type="region of interest" description="Disordered" evidence="1">
    <location>
        <begin position="21"/>
        <end position="88"/>
    </location>
</feature>
<accession>A0AA39KQ27</accession>
<dbReference type="Proteomes" id="UP001168990">
    <property type="component" value="Unassembled WGS sequence"/>
</dbReference>
<evidence type="ECO:0000256" key="1">
    <source>
        <dbReference type="SAM" id="MobiDB-lite"/>
    </source>
</evidence>
<dbReference type="EMBL" id="JAQQBS010000159">
    <property type="protein sequence ID" value="KAK0169542.1"/>
    <property type="molecule type" value="Genomic_DNA"/>
</dbReference>
<name>A0AA39KQ27_9HYME</name>
<feature type="compositionally biased region" description="Basic and acidic residues" evidence="1">
    <location>
        <begin position="76"/>
        <end position="88"/>
    </location>
</feature>
<reference evidence="2" key="2">
    <citation type="submission" date="2023-03" db="EMBL/GenBank/DDBJ databases">
        <authorList>
            <person name="Inwood S.N."/>
            <person name="Skelly J.G."/>
            <person name="Guhlin J."/>
            <person name="Harrop T.W.R."/>
            <person name="Goldson S.G."/>
            <person name="Dearden P.K."/>
        </authorList>
    </citation>
    <scope>NUCLEOTIDE SEQUENCE</scope>
    <source>
        <strain evidence="2">Irish</strain>
        <tissue evidence="2">Whole body</tissue>
    </source>
</reference>
<protein>
    <submittedName>
        <fullName evidence="2">Uncharacterized protein</fullName>
    </submittedName>
</protein>
<dbReference type="AlphaFoldDB" id="A0AA39KQ27"/>
<feature type="non-terminal residue" evidence="2">
    <location>
        <position position="239"/>
    </location>
</feature>
<reference evidence="2" key="1">
    <citation type="journal article" date="2023" name="bioRxiv">
        <title>Scaffold-level genome assemblies of two parasitoid biocontrol wasps reveal the parthenogenesis mechanism and an associated novel virus.</title>
        <authorList>
            <person name="Inwood S."/>
            <person name="Skelly J."/>
            <person name="Guhlin J."/>
            <person name="Harrop T."/>
            <person name="Goldson S."/>
            <person name="Dearden P."/>
        </authorList>
    </citation>
    <scope>NUCLEOTIDE SEQUENCE</scope>
    <source>
        <strain evidence="2">Irish</strain>
        <tissue evidence="2">Whole body</tissue>
    </source>
</reference>
<sequence>MIGKEKVRFLAYADDICIDGRRRRRDGRDDEKTGGISRRKKASTKRGKDKEEWTARGAGKGERTKGNDGARTNMGDWKEKIQKGHEKKSMAIRQADMDCGELRGGDMGMGGERSSGKSTDEVHEVGAGSGFKNTRIYSERRIEEGKVGDESGQESLEFRSEIGEGKREQMGEELLLRGIASVGAQGRGGKTSQSGQIALRLFRGCGEDSVDVSIRADCAPSTPGCTGRQVVLLAVSCTG</sequence>
<organism evidence="2 3">
    <name type="scientific">Microctonus aethiopoides</name>
    <dbReference type="NCBI Taxonomy" id="144406"/>
    <lineage>
        <taxon>Eukaryota</taxon>
        <taxon>Metazoa</taxon>
        <taxon>Ecdysozoa</taxon>
        <taxon>Arthropoda</taxon>
        <taxon>Hexapoda</taxon>
        <taxon>Insecta</taxon>
        <taxon>Pterygota</taxon>
        <taxon>Neoptera</taxon>
        <taxon>Endopterygota</taxon>
        <taxon>Hymenoptera</taxon>
        <taxon>Apocrita</taxon>
        <taxon>Ichneumonoidea</taxon>
        <taxon>Braconidae</taxon>
        <taxon>Euphorinae</taxon>
        <taxon>Microctonus</taxon>
    </lineage>
</organism>
<proteinExistence type="predicted"/>
<evidence type="ECO:0000313" key="3">
    <source>
        <dbReference type="Proteomes" id="UP001168990"/>
    </source>
</evidence>
<keyword evidence="3" id="KW-1185">Reference proteome</keyword>
<evidence type="ECO:0000313" key="2">
    <source>
        <dbReference type="EMBL" id="KAK0169542.1"/>
    </source>
</evidence>